<sequence length="376" mass="43008">MQGYARTTAAGLSFLIFCFLNSPGASQTTPPPGRVSDATISENETTRHKFYKVITKSGLHLRESPSTNAKSLEVVGYRESGEILDKTKNLETISGKNGYWIRVARKNKAGWMFSGYLLLSQTAEFPILAYDSKDIGLETTDIEELSQDDRDRLKNYKNARNLRIGSYQIQEKLNIQNSLQKMIVFSKDGKRYKNGFAEAEWIQKHELPVANLLVTGQTDCFECCGMYEDYYNLYFIKDTIRRVAFPLKDRDAICGEEIESLTAEIRNRIDVKNGIIYHYYRIPNCEYKDVEGNIIDVVEGAESLHRIRYSHDGAFTEIRNVTFEAPQRSKEKSSSETKGPCGFSEWKKETGTSDEKSCDRVWNGGGRWKKLESYLR</sequence>
<feature type="compositionally biased region" description="Basic and acidic residues" evidence="1">
    <location>
        <begin position="345"/>
        <end position="358"/>
    </location>
</feature>
<name>A0A2N0B9Y9_9LEPT</name>
<keyword evidence="6" id="KW-1185">Reference proteome</keyword>
<feature type="region of interest" description="Disordered" evidence="1">
    <location>
        <begin position="326"/>
        <end position="358"/>
    </location>
</feature>
<dbReference type="Gene3D" id="2.30.30.40">
    <property type="entry name" value="SH3 Domains"/>
    <property type="match status" value="1"/>
</dbReference>
<feature type="signal peptide" evidence="2">
    <location>
        <begin position="1"/>
        <end position="27"/>
    </location>
</feature>
<dbReference type="InterPro" id="IPR003646">
    <property type="entry name" value="SH3-like_bac-type"/>
</dbReference>
<protein>
    <submittedName>
        <fullName evidence="4">SH3 domain-containing protein</fullName>
    </submittedName>
</protein>
<keyword evidence="2" id="KW-0732">Signal</keyword>
<organism evidence="5">
    <name type="scientific">Leptospira ellisii</name>
    <dbReference type="NCBI Taxonomy" id="2023197"/>
    <lineage>
        <taxon>Bacteria</taxon>
        <taxon>Pseudomonadati</taxon>
        <taxon>Spirochaetota</taxon>
        <taxon>Spirochaetia</taxon>
        <taxon>Leptospirales</taxon>
        <taxon>Leptospiraceae</taxon>
        <taxon>Leptospira</taxon>
    </lineage>
</organism>
<dbReference type="EMBL" id="NPEF01000066">
    <property type="protein sequence ID" value="PJZ93370.1"/>
    <property type="molecule type" value="Genomic_DNA"/>
</dbReference>
<accession>A0A2N0B9Y9</accession>
<evidence type="ECO:0000313" key="5">
    <source>
        <dbReference type="EMBL" id="PJZ93370.1"/>
    </source>
</evidence>
<accession>A0A2N0BPK7</accession>
<evidence type="ECO:0000256" key="2">
    <source>
        <dbReference type="SAM" id="SignalP"/>
    </source>
</evidence>
<dbReference type="RefSeq" id="WP_100745731.1">
    <property type="nucleotide sequence ID" value="NZ_NPEF02000002.1"/>
</dbReference>
<dbReference type="EMBL" id="NPEF02000002">
    <property type="protein sequence ID" value="MDV6234537.1"/>
    <property type="molecule type" value="Genomic_DNA"/>
</dbReference>
<evidence type="ECO:0000313" key="4">
    <source>
        <dbReference type="EMBL" id="MDV6234537.1"/>
    </source>
</evidence>
<reference evidence="5" key="1">
    <citation type="submission" date="2017-07" db="EMBL/GenBank/DDBJ databases">
        <title>Leptospira spp. isolated from tropical soils.</title>
        <authorList>
            <person name="Thibeaux R."/>
            <person name="Iraola G."/>
            <person name="Ferres I."/>
            <person name="Bierque E."/>
            <person name="Girault D."/>
            <person name="Soupe-Gilbert M.-E."/>
            <person name="Picardeau M."/>
            <person name="Goarant C."/>
        </authorList>
    </citation>
    <scope>NUCLEOTIDE SEQUENCE [LARGE SCALE GENOMIC DNA]</scope>
    <source>
        <strain evidence="5">ATI7-C-A5</strain>
    </source>
</reference>
<dbReference type="Pfam" id="PF08239">
    <property type="entry name" value="SH3_3"/>
    <property type="match status" value="1"/>
</dbReference>
<gene>
    <name evidence="4" type="ORF">CH379_002710</name>
    <name evidence="5" type="ORF">CH379_08240</name>
</gene>
<evidence type="ECO:0000259" key="3">
    <source>
        <dbReference type="Pfam" id="PF08239"/>
    </source>
</evidence>
<evidence type="ECO:0000256" key="1">
    <source>
        <dbReference type="SAM" id="MobiDB-lite"/>
    </source>
</evidence>
<comment type="caution">
    <text evidence="5">The sequence shown here is derived from an EMBL/GenBank/DDBJ whole genome shotgun (WGS) entry which is preliminary data.</text>
</comment>
<evidence type="ECO:0000313" key="6">
    <source>
        <dbReference type="Proteomes" id="UP000232122"/>
    </source>
</evidence>
<reference evidence="4" key="3">
    <citation type="submission" date="2023-10" db="EMBL/GenBank/DDBJ databases">
        <authorList>
            <person name="Picardeau M."/>
            <person name="Thibeaux R."/>
        </authorList>
    </citation>
    <scope>NUCLEOTIDE SEQUENCE</scope>
    <source>
        <strain evidence="4">ATI7-C-A5</strain>
    </source>
</reference>
<proteinExistence type="predicted"/>
<dbReference type="OrthoDB" id="9802919at2"/>
<dbReference type="Proteomes" id="UP000232122">
    <property type="component" value="Unassembled WGS sequence"/>
</dbReference>
<reference evidence="4 6" key="2">
    <citation type="journal article" date="2018" name="Microb. Genom.">
        <title>Deciphering the unexplored Leptospira diversity from soils uncovers genomic evolution to virulence.</title>
        <authorList>
            <person name="Thibeaux R."/>
            <person name="Iraola G."/>
            <person name="Ferres I."/>
            <person name="Bierque E."/>
            <person name="Girault D."/>
            <person name="Soupe-Gilbert M.E."/>
            <person name="Picardeau M."/>
            <person name="Goarant C."/>
        </authorList>
    </citation>
    <scope>NUCLEOTIDE SEQUENCE [LARGE SCALE GENOMIC DNA]</scope>
    <source>
        <strain evidence="4 6">ATI7-C-A5</strain>
    </source>
</reference>
<feature type="chain" id="PRO_5044577196" evidence="2">
    <location>
        <begin position="28"/>
        <end position="376"/>
    </location>
</feature>
<dbReference type="AlphaFoldDB" id="A0A2N0B9Y9"/>
<feature type="domain" description="SH3b" evidence="3">
    <location>
        <begin position="57"/>
        <end position="117"/>
    </location>
</feature>